<dbReference type="EMBL" id="FWWW01000093">
    <property type="protein sequence ID" value="SMB99704.1"/>
    <property type="molecule type" value="Genomic_DNA"/>
</dbReference>
<dbReference type="SMART" id="SM00448">
    <property type="entry name" value="REC"/>
    <property type="match status" value="1"/>
</dbReference>
<dbReference type="InterPro" id="IPR001789">
    <property type="entry name" value="Sig_transdc_resp-reg_receiver"/>
</dbReference>
<accession>A0A1W1W3P8</accession>
<dbReference type="PANTHER" id="PTHR37299:SF1">
    <property type="entry name" value="STAGE 0 SPORULATION PROTEIN A HOMOLOG"/>
    <property type="match status" value="1"/>
</dbReference>
<dbReference type="RefSeq" id="WP_084447376.1">
    <property type="nucleotide sequence ID" value="NZ_FWWW01000093.1"/>
</dbReference>
<evidence type="ECO:0000313" key="4">
    <source>
        <dbReference type="EMBL" id="SMB99704.1"/>
    </source>
</evidence>
<organism evidence="4 5">
    <name type="scientific">Hymenobacter roseosalivarius DSM 11622</name>
    <dbReference type="NCBI Taxonomy" id="645990"/>
    <lineage>
        <taxon>Bacteria</taxon>
        <taxon>Pseudomonadati</taxon>
        <taxon>Bacteroidota</taxon>
        <taxon>Cytophagia</taxon>
        <taxon>Cytophagales</taxon>
        <taxon>Hymenobacteraceae</taxon>
        <taxon>Hymenobacter</taxon>
    </lineage>
</organism>
<dbReference type="AlphaFoldDB" id="A0A1W1W3P8"/>
<keyword evidence="5" id="KW-1185">Reference proteome</keyword>
<dbReference type="Proteomes" id="UP000192266">
    <property type="component" value="Unassembled WGS sequence"/>
</dbReference>
<dbReference type="GO" id="GO:0003677">
    <property type="term" value="F:DNA binding"/>
    <property type="evidence" value="ECO:0007669"/>
    <property type="project" value="InterPro"/>
</dbReference>
<feature type="domain" description="HTH LytTR-type" evidence="3">
    <location>
        <begin position="150"/>
        <end position="254"/>
    </location>
</feature>
<proteinExistence type="predicted"/>
<dbReference type="SMART" id="SM00850">
    <property type="entry name" value="LytTR"/>
    <property type="match status" value="1"/>
</dbReference>
<evidence type="ECO:0000313" key="5">
    <source>
        <dbReference type="Proteomes" id="UP000192266"/>
    </source>
</evidence>
<dbReference type="PANTHER" id="PTHR37299">
    <property type="entry name" value="TRANSCRIPTIONAL REGULATOR-RELATED"/>
    <property type="match status" value="1"/>
</dbReference>
<evidence type="ECO:0000259" key="2">
    <source>
        <dbReference type="PROSITE" id="PS50110"/>
    </source>
</evidence>
<dbReference type="SUPFAM" id="SSF52172">
    <property type="entry name" value="CheY-like"/>
    <property type="match status" value="1"/>
</dbReference>
<dbReference type="PROSITE" id="PS50930">
    <property type="entry name" value="HTH_LYTTR"/>
    <property type="match status" value="1"/>
</dbReference>
<keyword evidence="1" id="KW-0597">Phosphoprotein</keyword>
<reference evidence="4 5" key="1">
    <citation type="submission" date="2017-04" db="EMBL/GenBank/DDBJ databases">
        <authorList>
            <person name="Afonso C.L."/>
            <person name="Miller P.J."/>
            <person name="Scott M.A."/>
            <person name="Spackman E."/>
            <person name="Goraichik I."/>
            <person name="Dimitrov K.M."/>
            <person name="Suarez D.L."/>
            <person name="Swayne D.E."/>
        </authorList>
    </citation>
    <scope>NUCLEOTIDE SEQUENCE [LARGE SCALE GENOMIC DNA]</scope>
    <source>
        <strain evidence="4 5">DSM 11622</strain>
    </source>
</reference>
<dbReference type="GO" id="GO:0000156">
    <property type="term" value="F:phosphorelay response regulator activity"/>
    <property type="evidence" value="ECO:0007669"/>
    <property type="project" value="InterPro"/>
</dbReference>
<dbReference type="Gene3D" id="2.40.50.1020">
    <property type="entry name" value="LytTr DNA-binding domain"/>
    <property type="match status" value="1"/>
</dbReference>
<protein>
    <submittedName>
        <fullName evidence="4">Two component transcriptional regulator, LytTR family</fullName>
    </submittedName>
</protein>
<evidence type="ECO:0000259" key="3">
    <source>
        <dbReference type="PROSITE" id="PS50930"/>
    </source>
</evidence>
<dbReference type="PROSITE" id="PS50110">
    <property type="entry name" value="RESPONSE_REGULATORY"/>
    <property type="match status" value="1"/>
</dbReference>
<gene>
    <name evidence="4" type="ORF">SAMN00120144_3575</name>
</gene>
<dbReference type="InterPro" id="IPR046947">
    <property type="entry name" value="LytR-like"/>
</dbReference>
<feature type="domain" description="Response regulatory" evidence="2">
    <location>
        <begin position="4"/>
        <end position="117"/>
    </location>
</feature>
<dbReference type="InterPro" id="IPR007492">
    <property type="entry name" value="LytTR_DNA-bd_dom"/>
</dbReference>
<name>A0A1W1W3P8_9BACT</name>
<dbReference type="InterPro" id="IPR011006">
    <property type="entry name" value="CheY-like_superfamily"/>
</dbReference>
<dbReference type="STRING" id="645990.SAMN00120144_3575"/>
<dbReference type="Pfam" id="PF00072">
    <property type="entry name" value="Response_reg"/>
    <property type="match status" value="1"/>
</dbReference>
<feature type="modified residue" description="4-aspartylphosphate" evidence="1">
    <location>
        <position position="55"/>
    </location>
</feature>
<evidence type="ECO:0000256" key="1">
    <source>
        <dbReference type="PROSITE-ProRule" id="PRU00169"/>
    </source>
</evidence>
<dbReference type="Pfam" id="PF04397">
    <property type="entry name" value="LytTR"/>
    <property type="match status" value="1"/>
</dbReference>
<dbReference type="Gene3D" id="3.40.50.2300">
    <property type="match status" value="1"/>
</dbReference>
<dbReference type="OrthoDB" id="1646880at2"/>
<sequence>MSYRALVIDDERISRRIIHTFLREEPAIEVVGEAANGTEAVLQILQLRPDLVFLDVQMPELDGFEVLHEIWPYHQPFVVFTTAFDQYALRAFEVSATDYLLKPFDRLRFQQAVERVKQHLAARSSAESSLTLQALLTEVGPPTPTFLQRILLKVQRRLFFVKTADILYFEADRNYISVHTATKNHLIYQSLTQLEPQLAPLDFTRINRSCIVGLNHIAELETYFNGEYLVKMNNGETLKWTRNYRDNLASFHGLPR</sequence>